<gene>
    <name evidence="1" type="ORF">QFC19_002002</name>
</gene>
<accession>A0ACC2WGV5</accession>
<organism evidence="1 2">
    <name type="scientific">Naganishia cerealis</name>
    <dbReference type="NCBI Taxonomy" id="610337"/>
    <lineage>
        <taxon>Eukaryota</taxon>
        <taxon>Fungi</taxon>
        <taxon>Dikarya</taxon>
        <taxon>Basidiomycota</taxon>
        <taxon>Agaricomycotina</taxon>
        <taxon>Tremellomycetes</taxon>
        <taxon>Filobasidiales</taxon>
        <taxon>Filobasidiaceae</taxon>
        <taxon>Naganishia</taxon>
    </lineage>
</organism>
<evidence type="ECO:0000313" key="1">
    <source>
        <dbReference type="EMBL" id="KAJ9109772.1"/>
    </source>
</evidence>
<dbReference type="EMBL" id="JASBWR010000016">
    <property type="protein sequence ID" value="KAJ9109772.1"/>
    <property type="molecule type" value="Genomic_DNA"/>
</dbReference>
<dbReference type="Proteomes" id="UP001241377">
    <property type="component" value="Unassembled WGS sequence"/>
</dbReference>
<evidence type="ECO:0000313" key="2">
    <source>
        <dbReference type="Proteomes" id="UP001241377"/>
    </source>
</evidence>
<proteinExistence type="predicted"/>
<reference evidence="1" key="1">
    <citation type="submission" date="2023-04" db="EMBL/GenBank/DDBJ databases">
        <title>Draft Genome sequencing of Naganishia species isolated from polar environments using Oxford Nanopore Technology.</title>
        <authorList>
            <person name="Leo P."/>
            <person name="Venkateswaran K."/>
        </authorList>
    </citation>
    <scope>NUCLEOTIDE SEQUENCE</scope>
    <source>
        <strain evidence="1">MNA-CCFEE 5261</strain>
    </source>
</reference>
<comment type="caution">
    <text evidence="1">The sequence shown here is derived from an EMBL/GenBank/DDBJ whole genome shotgun (WGS) entry which is preliminary data.</text>
</comment>
<keyword evidence="2" id="KW-1185">Reference proteome</keyword>
<name>A0ACC2WGV5_9TREE</name>
<protein>
    <submittedName>
        <fullName evidence="1">Uncharacterized protein</fullName>
    </submittedName>
</protein>
<sequence>MDSLVNYDGASGENFPYKDTRDRLSTREQSLKPSLPDIPIVSIAVKGAGSRSTSGQHTPPASSSGLTDKKTPAKIQMLTKHPLPQRPTASSVPSPKSQVSSSMLTVRGASNAVPQKDLLKTSAPDVEDGEEGEVEEGETVIAKEVQVGLPEVFVTQATSEQSIQLSATSTSASLEAQPSQSTDHKPQKGDSRRDERWVDSPPRPRRSNEGRDRIKWDDTVEKAENRKISGGIGRDEPPQRSRSRGSSGRSELARSPTGSFSRPAQVANAVTHQSENGDRPFGQSDPWRSSGDDAPRRSQPYNRPRQRSREDDSYHLDRREPPRRRGLDYEATEDASMDTSDYRGYRPESNSYRYDRQEHRNERYPSQRGPNRNFNYEGLRDTWTADDEPNEYGSYHQSHAYDRRPPPSQEQPKGRWPAYKDSSQQQTQRSTSFDSNRKSSWDDGIASQSSRAARGDDAGWNRQPERNSDQRGWRVAQSNSHPEPRSNAWPASSGETAAGFARHRKQGDHPPGKGHSAQRNGTARDQAEEYRHLSPRPDQRALPPSRENHKALKRSGSATLSPNEQSQNGSRSKKPKVEVEPSSPRTKADVIMHSAEARVPSPPRDTPPEPPAEENIPPPPPFEPSVSEPNATSIEADMQLDDPPKVTQAEIVTHAEDDSIRRPGNAMPAVAVLPEPTVTDPLSVVGHSAEAESSGLQVLANTQEAPLRTVSSFKASSPMRDPMKSPTPPQWSPNLPAALPGTVWKGNSPLPGQASPKVPSITMEDMSIPSRAPTPNPNLTFSFLDYHTPAHSGSNTPLVNKTFFIRKKGERLDPKDDEAAYDRELLGVTKLDDFDMPTGNDKKEATLGKGTFGVVTRATRKKDNRVVALKLLQPPEEAKGQGKAGVLGTTVREIKILKLLKHENVVPLLDIVIERDQTNRLVKLYALQLLEGVAYMHHLKLIFDMCGTPEQDYVRYQTSLVHKEVINDNQGTDSRKTIPVAEMASPVRKRVIRDDSRYQHAKAEFKELLDKFLQVNPAKRISAADALNDRYFWVAPGPLPRSEVAHLKASKERRDQQEEAEAKERTREIERVQQAQANIQAHMINNSVLASMQQPRPHIQQPPTQLPPQSFPMRNTNPYSQPAPNFYPQANMVHSIPPNTMPYPNNGSGAAPAMNPYAPSMSGAYPLHAVPRQNGGGRAV</sequence>